<feature type="compositionally biased region" description="Low complexity" evidence="1">
    <location>
        <begin position="14"/>
        <end position="24"/>
    </location>
</feature>
<gene>
    <name evidence="2" type="ORF">Salat_2800200</name>
</gene>
<feature type="region of interest" description="Disordered" evidence="1">
    <location>
        <begin position="14"/>
        <end position="95"/>
    </location>
</feature>
<feature type="compositionally biased region" description="Polar residues" evidence="1">
    <location>
        <begin position="32"/>
        <end position="50"/>
    </location>
</feature>
<evidence type="ECO:0000313" key="2">
    <source>
        <dbReference type="EMBL" id="KAK4413874.1"/>
    </source>
</evidence>
<reference evidence="2" key="2">
    <citation type="journal article" date="2024" name="Plant">
        <title>Genomic evolution and insights into agronomic trait innovations of Sesamum species.</title>
        <authorList>
            <person name="Miao H."/>
            <person name="Wang L."/>
            <person name="Qu L."/>
            <person name="Liu H."/>
            <person name="Sun Y."/>
            <person name="Le M."/>
            <person name="Wang Q."/>
            <person name="Wei S."/>
            <person name="Zheng Y."/>
            <person name="Lin W."/>
            <person name="Duan Y."/>
            <person name="Cao H."/>
            <person name="Xiong S."/>
            <person name="Wang X."/>
            <person name="Wei L."/>
            <person name="Li C."/>
            <person name="Ma Q."/>
            <person name="Ju M."/>
            <person name="Zhao R."/>
            <person name="Li G."/>
            <person name="Mu C."/>
            <person name="Tian Q."/>
            <person name="Mei H."/>
            <person name="Zhang T."/>
            <person name="Gao T."/>
            <person name="Zhang H."/>
        </authorList>
    </citation>
    <scope>NUCLEOTIDE SEQUENCE</scope>
    <source>
        <strain evidence="2">3651</strain>
    </source>
</reference>
<accession>A0AAE1XLC7</accession>
<reference evidence="2" key="1">
    <citation type="submission" date="2020-06" db="EMBL/GenBank/DDBJ databases">
        <authorList>
            <person name="Li T."/>
            <person name="Hu X."/>
            <person name="Zhang T."/>
            <person name="Song X."/>
            <person name="Zhang H."/>
            <person name="Dai N."/>
            <person name="Sheng W."/>
            <person name="Hou X."/>
            <person name="Wei L."/>
        </authorList>
    </citation>
    <scope>NUCLEOTIDE SEQUENCE</scope>
    <source>
        <strain evidence="2">3651</strain>
        <tissue evidence="2">Leaf</tissue>
    </source>
</reference>
<dbReference type="AlphaFoldDB" id="A0AAE1XLC7"/>
<proteinExistence type="predicted"/>
<evidence type="ECO:0000256" key="1">
    <source>
        <dbReference type="SAM" id="MobiDB-lite"/>
    </source>
</evidence>
<feature type="compositionally biased region" description="Low complexity" evidence="1">
    <location>
        <begin position="60"/>
        <end position="72"/>
    </location>
</feature>
<keyword evidence="3" id="KW-1185">Reference proteome</keyword>
<sequence length="159" mass="17378">MTVEAQPVAALQLLAPAPTQNQQAVARPPNGGTWNLATKSGVASVTQDHAQASDGEGSDSDTMSSLDTTSESGEMSFKGQPETAPRWKRNFAPASRRQTKTLSGIFYVFEPLSKEIQVDAVAEHGCRGSLLGLTTATIWRLVLGISWRKKLRLVWRRRR</sequence>
<protein>
    <submittedName>
        <fullName evidence="2">Uncharacterized protein</fullName>
    </submittedName>
</protein>
<organism evidence="2 3">
    <name type="scientific">Sesamum alatum</name>
    <dbReference type="NCBI Taxonomy" id="300844"/>
    <lineage>
        <taxon>Eukaryota</taxon>
        <taxon>Viridiplantae</taxon>
        <taxon>Streptophyta</taxon>
        <taxon>Embryophyta</taxon>
        <taxon>Tracheophyta</taxon>
        <taxon>Spermatophyta</taxon>
        <taxon>Magnoliopsida</taxon>
        <taxon>eudicotyledons</taxon>
        <taxon>Gunneridae</taxon>
        <taxon>Pentapetalae</taxon>
        <taxon>asterids</taxon>
        <taxon>lamiids</taxon>
        <taxon>Lamiales</taxon>
        <taxon>Pedaliaceae</taxon>
        <taxon>Sesamum</taxon>
    </lineage>
</organism>
<name>A0AAE1XLC7_9LAMI</name>
<dbReference type="Proteomes" id="UP001293254">
    <property type="component" value="Unassembled WGS sequence"/>
</dbReference>
<evidence type="ECO:0000313" key="3">
    <source>
        <dbReference type="Proteomes" id="UP001293254"/>
    </source>
</evidence>
<comment type="caution">
    <text evidence="2">The sequence shown here is derived from an EMBL/GenBank/DDBJ whole genome shotgun (WGS) entry which is preliminary data.</text>
</comment>
<dbReference type="EMBL" id="JACGWO010000012">
    <property type="protein sequence ID" value="KAK4413874.1"/>
    <property type="molecule type" value="Genomic_DNA"/>
</dbReference>